<accession>A0A975J224</accession>
<keyword evidence="6 10" id="KW-0808">Transferase</keyword>
<dbReference type="Gene3D" id="3.20.20.80">
    <property type="entry name" value="Glycosidases"/>
    <property type="match status" value="1"/>
</dbReference>
<evidence type="ECO:0000313" key="10">
    <source>
        <dbReference type="EMBL" id="QUE52603.1"/>
    </source>
</evidence>
<dbReference type="InterPro" id="IPR017853">
    <property type="entry name" value="GH"/>
</dbReference>
<evidence type="ECO:0000256" key="3">
    <source>
        <dbReference type="ARBA" id="ARBA00012560"/>
    </source>
</evidence>
<evidence type="ECO:0000256" key="7">
    <source>
        <dbReference type="ARBA" id="ARBA00023277"/>
    </source>
</evidence>
<name>A0A975J224_9BACT</name>
<dbReference type="PANTHER" id="PTHR32438">
    <property type="entry name" value="4-ALPHA-GLUCANOTRANSFERASE DPE1, CHLOROPLASTIC/AMYLOPLASTIC"/>
    <property type="match status" value="1"/>
</dbReference>
<evidence type="ECO:0000313" key="11">
    <source>
        <dbReference type="Proteomes" id="UP000676169"/>
    </source>
</evidence>
<dbReference type="GO" id="GO:0005975">
    <property type="term" value="P:carbohydrate metabolic process"/>
    <property type="evidence" value="ECO:0007669"/>
    <property type="project" value="InterPro"/>
</dbReference>
<dbReference type="PANTHER" id="PTHR32438:SF5">
    <property type="entry name" value="4-ALPHA-GLUCANOTRANSFERASE DPE1, CHLOROPLASTIC_AMYLOPLASTIC"/>
    <property type="match status" value="1"/>
</dbReference>
<keyword evidence="5 10" id="KW-0328">Glycosyltransferase</keyword>
<dbReference type="AlphaFoldDB" id="A0A975J224"/>
<protein>
    <recommendedName>
        <fullName evidence="4">4-alpha-glucanotransferase</fullName>
        <ecNumber evidence="3">2.4.1.25</ecNumber>
    </recommendedName>
    <alternativeName>
        <fullName evidence="8">Amylomaltase</fullName>
    </alternativeName>
    <alternativeName>
        <fullName evidence="9">Disproportionating enzyme</fullName>
    </alternativeName>
</protein>
<comment type="catalytic activity">
    <reaction evidence="1">
        <text>Transfers a segment of a (1-&gt;4)-alpha-D-glucan to a new position in an acceptor, which may be glucose or a (1-&gt;4)-alpha-D-glucan.</text>
        <dbReference type="EC" id="2.4.1.25"/>
    </reaction>
</comment>
<evidence type="ECO:0000256" key="1">
    <source>
        <dbReference type="ARBA" id="ARBA00000439"/>
    </source>
</evidence>
<dbReference type="SUPFAM" id="SSF51445">
    <property type="entry name" value="(Trans)glycosidases"/>
    <property type="match status" value="1"/>
</dbReference>
<dbReference type="RefSeq" id="WP_211633841.1">
    <property type="nucleotide sequence ID" value="NZ_CP073100.1"/>
</dbReference>
<reference evidence="10" key="1">
    <citation type="submission" date="2021-04" db="EMBL/GenBank/DDBJ databases">
        <title>Luteolibacter sp. 32A isolated from the skin of an Anderson's salamander (Ambystoma andersonii).</title>
        <authorList>
            <person name="Spergser J."/>
            <person name="Busse H.-J."/>
        </authorList>
    </citation>
    <scope>NUCLEOTIDE SEQUENCE</scope>
    <source>
        <strain evidence="10">32A</strain>
    </source>
</reference>
<organism evidence="10 11">
    <name type="scientific">Luteolibacter ambystomatis</name>
    <dbReference type="NCBI Taxonomy" id="2824561"/>
    <lineage>
        <taxon>Bacteria</taxon>
        <taxon>Pseudomonadati</taxon>
        <taxon>Verrucomicrobiota</taxon>
        <taxon>Verrucomicrobiia</taxon>
        <taxon>Verrucomicrobiales</taxon>
        <taxon>Verrucomicrobiaceae</taxon>
        <taxon>Luteolibacter</taxon>
    </lineage>
</organism>
<dbReference type="KEGG" id="lamb:KBB96_06835"/>
<dbReference type="Pfam" id="PF02446">
    <property type="entry name" value="Glyco_hydro_77"/>
    <property type="match status" value="1"/>
</dbReference>
<evidence type="ECO:0000256" key="4">
    <source>
        <dbReference type="ARBA" id="ARBA00020295"/>
    </source>
</evidence>
<proteinExistence type="inferred from homology"/>
<gene>
    <name evidence="10" type="ORF">KBB96_06835</name>
</gene>
<evidence type="ECO:0000256" key="9">
    <source>
        <dbReference type="ARBA" id="ARBA00031501"/>
    </source>
</evidence>
<evidence type="ECO:0000256" key="2">
    <source>
        <dbReference type="ARBA" id="ARBA00005684"/>
    </source>
</evidence>
<dbReference type="InterPro" id="IPR003385">
    <property type="entry name" value="Glyco_hydro_77"/>
</dbReference>
<keyword evidence="7" id="KW-0119">Carbohydrate metabolism</keyword>
<evidence type="ECO:0000256" key="5">
    <source>
        <dbReference type="ARBA" id="ARBA00022676"/>
    </source>
</evidence>
<sequence length="567" mass="64369">MTTALRRSAGILLPAFSPRRPRDLGIGDTRALREWIDWAADHGVGFLQLLPIQETGADDSPYNAISSVALEPAYLSFEPEDCPWISPQEVAAVRAEMGEAAEAPLVDYRVVRRAKRALLEKAWVRFQEQDDWEEFGDFSAVEAGWLLPYANFRWLMERNHGTETWDLWPEDCNDPKRALATLAGAFDADHDAVVERLSFFKWVQWLCFRQWRAVRAHADARGVKLMGDIPIGVSWYSADVFFGQEDFDLCWCGGAPPERVFKHDRFIRKWGQNWGIPLYHWDKMADEGFPWWRQRVAKLTSIFHIFRIDHVLGFYRIYSFPWRPQRNAEFLDLTEEEAELKTGGPLPGWAPRPDDTPENQAANRMDGDLRLRMVLEAAGAGEVVGEDLGCVPEYVRPHLASLGIAGFRIPHWDFDEDGHVVPKEKLPECSFATYATHDHDTLAGMWESLRRDVMAPGSDPDDVAAATGYLTRMSEFSGIPRIGEVWAPYSDAIQWRLIKSLFASTSRYAAIMITDLTAMTERFNRPGTVGGDNWRLRLPWAPKGDLASAELDAASVKLEQLIALTGR</sequence>
<evidence type="ECO:0000256" key="8">
    <source>
        <dbReference type="ARBA" id="ARBA00031423"/>
    </source>
</evidence>
<dbReference type="EC" id="2.4.1.25" evidence="3"/>
<keyword evidence="11" id="KW-1185">Reference proteome</keyword>
<dbReference type="EMBL" id="CP073100">
    <property type="protein sequence ID" value="QUE52603.1"/>
    <property type="molecule type" value="Genomic_DNA"/>
</dbReference>
<dbReference type="Proteomes" id="UP000676169">
    <property type="component" value="Chromosome"/>
</dbReference>
<evidence type="ECO:0000256" key="6">
    <source>
        <dbReference type="ARBA" id="ARBA00022679"/>
    </source>
</evidence>
<dbReference type="GO" id="GO:0004134">
    <property type="term" value="F:4-alpha-glucanotransferase activity"/>
    <property type="evidence" value="ECO:0007669"/>
    <property type="project" value="UniProtKB-EC"/>
</dbReference>
<comment type="similarity">
    <text evidence="2">Belongs to the disproportionating enzyme family.</text>
</comment>